<dbReference type="CDD" id="cd16376">
    <property type="entry name" value="Avd_like"/>
    <property type="match status" value="1"/>
</dbReference>
<proteinExistence type="predicted"/>
<dbReference type="AlphaFoldDB" id="A0A1F7FJ86"/>
<dbReference type="Gene3D" id="1.20.1440.60">
    <property type="entry name" value="23S rRNA-intervening sequence"/>
    <property type="match status" value="1"/>
</dbReference>
<evidence type="ECO:0000313" key="3">
    <source>
        <dbReference type="Proteomes" id="UP000179243"/>
    </source>
</evidence>
<name>A0A1F7FJ86_UNCRA</name>
<dbReference type="Pfam" id="PF22296">
    <property type="entry name" value="bAvd"/>
    <property type="match status" value="1"/>
</dbReference>
<organism evidence="2 3">
    <name type="scientific">Candidatus Raymondbacteria bacterium RIFOXYD12_FULL_49_13</name>
    <dbReference type="NCBI Taxonomy" id="1817890"/>
    <lineage>
        <taxon>Bacteria</taxon>
        <taxon>Raymondiibacteriota</taxon>
    </lineage>
</organism>
<dbReference type="Proteomes" id="UP000179243">
    <property type="component" value="Unassembled WGS sequence"/>
</dbReference>
<feature type="domain" description="bAvd-like" evidence="1">
    <location>
        <begin position="9"/>
        <end position="111"/>
    </location>
</feature>
<reference evidence="2 3" key="1">
    <citation type="journal article" date="2016" name="Nat. Commun.">
        <title>Thousands of microbial genomes shed light on interconnected biogeochemical processes in an aquifer system.</title>
        <authorList>
            <person name="Anantharaman K."/>
            <person name="Brown C.T."/>
            <person name="Hug L.A."/>
            <person name="Sharon I."/>
            <person name="Castelle C.J."/>
            <person name="Probst A.J."/>
            <person name="Thomas B.C."/>
            <person name="Singh A."/>
            <person name="Wilkins M.J."/>
            <person name="Karaoz U."/>
            <person name="Brodie E.L."/>
            <person name="Williams K.H."/>
            <person name="Hubbard S.S."/>
            <person name="Banfield J.F."/>
        </authorList>
    </citation>
    <scope>NUCLEOTIDE SEQUENCE [LARGE SCALE GENOMIC DNA]</scope>
</reference>
<accession>A0A1F7FJ86</accession>
<evidence type="ECO:0000313" key="2">
    <source>
        <dbReference type="EMBL" id="OGK06536.1"/>
    </source>
</evidence>
<protein>
    <recommendedName>
        <fullName evidence="1">bAvd-like domain-containing protein</fullName>
    </recommendedName>
</protein>
<dbReference type="InterPro" id="IPR055360">
    <property type="entry name" value="bAvd"/>
</dbReference>
<dbReference type="EMBL" id="MFYX01000028">
    <property type="protein sequence ID" value="OGK06536.1"/>
    <property type="molecule type" value="Genomic_DNA"/>
</dbReference>
<dbReference type="SUPFAM" id="SSF158446">
    <property type="entry name" value="IVS-encoded protein-like"/>
    <property type="match status" value="1"/>
</dbReference>
<evidence type="ECO:0000259" key="1">
    <source>
        <dbReference type="Pfam" id="PF22296"/>
    </source>
</evidence>
<dbReference type="InterPro" id="IPR036583">
    <property type="entry name" value="23S_rRNA_IVS_sf"/>
</dbReference>
<sequence length="113" mass="13408">MGDSENVIEKCRSLLGILEMYVSKMPREHKFTMGDRIMHRGIMILEETVEAYYAQRQGKKERVLRINTHLEVLRQLLRLLFERDFHNLQKHEHFIREMDGLGRLLGGWAKSLA</sequence>
<comment type="caution">
    <text evidence="2">The sequence shown here is derived from an EMBL/GenBank/DDBJ whole genome shotgun (WGS) entry which is preliminary data.</text>
</comment>
<gene>
    <name evidence="2" type="ORF">A2519_04395</name>
</gene>